<dbReference type="InterPro" id="IPR001683">
    <property type="entry name" value="PX_dom"/>
</dbReference>
<evidence type="ECO:0000256" key="2">
    <source>
        <dbReference type="ARBA" id="ARBA00004496"/>
    </source>
</evidence>
<keyword evidence="5" id="KW-0963">Cytoplasm</keyword>
<accession>A0A8H7RZN3</accession>
<evidence type="ECO:0000313" key="13">
    <source>
        <dbReference type="Proteomes" id="UP000646827"/>
    </source>
</evidence>
<evidence type="ECO:0000256" key="9">
    <source>
        <dbReference type="ARBA" id="ARBA00041273"/>
    </source>
</evidence>
<dbReference type="GO" id="GO:0035091">
    <property type="term" value="F:phosphatidylinositol binding"/>
    <property type="evidence" value="ECO:0007669"/>
    <property type="project" value="InterPro"/>
</dbReference>
<keyword evidence="13" id="KW-1185">Reference proteome</keyword>
<dbReference type="OrthoDB" id="205639at2759"/>
<dbReference type="InterPro" id="IPR036871">
    <property type="entry name" value="PX_dom_sf"/>
</dbReference>
<dbReference type="InterPro" id="IPR027267">
    <property type="entry name" value="AH/BAR_dom_sf"/>
</dbReference>
<evidence type="ECO:0000256" key="8">
    <source>
        <dbReference type="ARBA" id="ARBA00040748"/>
    </source>
</evidence>
<dbReference type="GO" id="GO:0061709">
    <property type="term" value="P:reticulophagy"/>
    <property type="evidence" value="ECO:0007669"/>
    <property type="project" value="TreeGrafter"/>
</dbReference>
<evidence type="ECO:0000256" key="3">
    <source>
        <dbReference type="ARBA" id="ARBA00010883"/>
    </source>
</evidence>
<dbReference type="SUPFAM" id="SSF103657">
    <property type="entry name" value="BAR/IMD domain-like"/>
    <property type="match status" value="1"/>
</dbReference>
<feature type="region of interest" description="Disordered" evidence="10">
    <location>
        <begin position="456"/>
        <end position="487"/>
    </location>
</feature>
<dbReference type="GO" id="GO:0015031">
    <property type="term" value="P:protein transport"/>
    <property type="evidence" value="ECO:0007669"/>
    <property type="project" value="TreeGrafter"/>
</dbReference>
<reference evidence="12 13" key="1">
    <citation type="submission" date="2020-12" db="EMBL/GenBank/DDBJ databases">
        <title>Metabolic potential, ecology and presence of endohyphal bacteria is reflected in genomic diversity of Mucoromycotina.</title>
        <authorList>
            <person name="Muszewska A."/>
            <person name="Okrasinska A."/>
            <person name="Steczkiewicz K."/>
            <person name="Drgas O."/>
            <person name="Orlowska M."/>
            <person name="Perlinska-Lenart U."/>
            <person name="Aleksandrzak-Piekarczyk T."/>
            <person name="Szatraj K."/>
            <person name="Zielenkiewicz U."/>
            <person name="Pilsyk S."/>
            <person name="Malc E."/>
            <person name="Mieczkowski P."/>
            <person name="Kruszewska J.S."/>
            <person name="Biernat P."/>
            <person name="Pawlowska J."/>
        </authorList>
    </citation>
    <scope>NUCLEOTIDE SEQUENCE [LARGE SCALE GENOMIC DNA]</scope>
    <source>
        <strain evidence="12 13">CBS 142.35</strain>
    </source>
</reference>
<evidence type="ECO:0000313" key="12">
    <source>
        <dbReference type="EMBL" id="KAG2219132.1"/>
    </source>
</evidence>
<evidence type="ECO:0000256" key="4">
    <source>
        <dbReference type="ARBA" id="ARBA00022448"/>
    </source>
</evidence>
<sequence length="487" mass="57339">MLNENIFDDPDWASSTNGFSTYDHRTSVPSFDPFQTYEVVIFTFKQSYTTTNNNNATTFEEPTSSSMTTNKVITPDSKIKSMTIRVEDPQKQSTTVVQGFISYLVTTETNVETFNSSRPRSVRRRYQDFIWLHDALELEFPICIVPPLPEKHRLGYINGERFNPEFLERRRWGLQWFLNRVAKHPLLQKAQCTRIFLESDDFKNDKRAIQLSNKTIEKPSFFDTLGDVLMNAFAAIKKPDQRFIDMQDYVDKLEDNILTIEKLYSRISQRQTGLIHDYTNFAWSIREISSMESSIAMPLRQFAEITESYGKYMKEMNSTEELLFMNDLHELLAYCHAVKDTLQKRDESQIDFEELSTYLQRAIEERDKIVHNSPSKLVEIEQKIKELEDEVTRTSDITTKFSEQMSEEFETFQDAKTIELKQGLTAYADSHISFYDKSIKLWESILPVLENIQLDDNVKSEEEEEEEEEEQEVEEQQHYYDNNNTYF</sequence>
<evidence type="ECO:0000256" key="5">
    <source>
        <dbReference type="ARBA" id="ARBA00022490"/>
    </source>
</evidence>
<dbReference type="SMART" id="SM00312">
    <property type="entry name" value="PX"/>
    <property type="match status" value="1"/>
</dbReference>
<evidence type="ECO:0000256" key="10">
    <source>
        <dbReference type="SAM" id="MobiDB-lite"/>
    </source>
</evidence>
<evidence type="ECO:0000256" key="7">
    <source>
        <dbReference type="ARBA" id="ARBA00023136"/>
    </source>
</evidence>
<gene>
    <name evidence="12" type="ORF">INT45_000504</name>
</gene>
<dbReference type="EMBL" id="JAEPRB010000193">
    <property type="protein sequence ID" value="KAG2219132.1"/>
    <property type="molecule type" value="Genomic_DNA"/>
</dbReference>
<dbReference type="GO" id="GO:0034727">
    <property type="term" value="P:piecemeal microautophagy of the nucleus"/>
    <property type="evidence" value="ECO:0007669"/>
    <property type="project" value="TreeGrafter"/>
</dbReference>
<evidence type="ECO:0000256" key="1">
    <source>
        <dbReference type="ARBA" id="ARBA00004184"/>
    </source>
</evidence>
<dbReference type="Gene3D" id="1.20.1270.60">
    <property type="entry name" value="Arfaptin homology (AH) domain/BAR domain"/>
    <property type="match status" value="1"/>
</dbReference>
<proteinExistence type="inferred from homology"/>
<keyword evidence="6" id="KW-0446">Lipid-binding</keyword>
<comment type="similarity">
    <text evidence="3">Belongs to the sorting nexin family.</text>
</comment>
<dbReference type="Proteomes" id="UP000646827">
    <property type="component" value="Unassembled WGS sequence"/>
</dbReference>
<organism evidence="12 13">
    <name type="scientific">Circinella minor</name>
    <dbReference type="NCBI Taxonomy" id="1195481"/>
    <lineage>
        <taxon>Eukaryota</taxon>
        <taxon>Fungi</taxon>
        <taxon>Fungi incertae sedis</taxon>
        <taxon>Mucoromycota</taxon>
        <taxon>Mucoromycotina</taxon>
        <taxon>Mucoromycetes</taxon>
        <taxon>Mucorales</taxon>
        <taxon>Lichtheimiaceae</taxon>
        <taxon>Circinella</taxon>
    </lineage>
</organism>
<dbReference type="Pfam" id="PF00787">
    <property type="entry name" value="PX"/>
    <property type="match status" value="1"/>
</dbReference>
<dbReference type="PROSITE" id="PS50195">
    <property type="entry name" value="PX"/>
    <property type="match status" value="1"/>
</dbReference>
<dbReference type="SUPFAM" id="SSF64268">
    <property type="entry name" value="PX domain"/>
    <property type="match status" value="1"/>
</dbReference>
<dbReference type="Gene3D" id="3.30.1520.10">
    <property type="entry name" value="Phox-like domain"/>
    <property type="match status" value="1"/>
</dbReference>
<dbReference type="PANTHER" id="PTHR45949:SF2">
    <property type="entry name" value="SORTING NEXIN-4"/>
    <property type="match status" value="1"/>
</dbReference>
<dbReference type="Pfam" id="PF09325">
    <property type="entry name" value="Vps5"/>
    <property type="match status" value="1"/>
</dbReference>
<protein>
    <recommendedName>
        <fullName evidence="8">Sorting nexin-4</fullName>
    </recommendedName>
    <alternativeName>
        <fullName evidence="9">Autophagy-related protein 24</fullName>
    </alternativeName>
</protein>
<dbReference type="GO" id="GO:0005769">
    <property type="term" value="C:early endosome"/>
    <property type="evidence" value="ECO:0007669"/>
    <property type="project" value="TreeGrafter"/>
</dbReference>
<dbReference type="PANTHER" id="PTHR45949">
    <property type="entry name" value="SORTING NEXIN-4"/>
    <property type="match status" value="1"/>
</dbReference>
<dbReference type="GO" id="GO:0032456">
    <property type="term" value="P:endocytic recycling"/>
    <property type="evidence" value="ECO:0007669"/>
    <property type="project" value="TreeGrafter"/>
</dbReference>
<dbReference type="AlphaFoldDB" id="A0A8H7RZN3"/>
<keyword evidence="4" id="KW-0813">Transport</keyword>
<feature type="domain" description="PX" evidence="11">
    <location>
        <begin position="81"/>
        <end position="203"/>
    </location>
</feature>
<name>A0A8H7RZN3_9FUNG</name>
<evidence type="ECO:0000256" key="6">
    <source>
        <dbReference type="ARBA" id="ARBA00023121"/>
    </source>
</evidence>
<comment type="subcellular location">
    <subcellularLocation>
        <location evidence="2">Cytoplasm</location>
    </subcellularLocation>
    <subcellularLocation>
        <location evidence="1">Endomembrane system</location>
        <topology evidence="1">Peripheral membrane protein</topology>
    </subcellularLocation>
</comment>
<evidence type="ECO:0000259" key="11">
    <source>
        <dbReference type="PROSITE" id="PS50195"/>
    </source>
</evidence>
<dbReference type="GO" id="GO:0000407">
    <property type="term" value="C:phagophore assembly site"/>
    <property type="evidence" value="ECO:0007669"/>
    <property type="project" value="TreeGrafter"/>
</dbReference>
<keyword evidence="7" id="KW-0472">Membrane</keyword>
<dbReference type="GO" id="GO:0000422">
    <property type="term" value="P:autophagy of mitochondrion"/>
    <property type="evidence" value="ECO:0007669"/>
    <property type="project" value="TreeGrafter"/>
</dbReference>
<feature type="compositionally biased region" description="Acidic residues" evidence="10">
    <location>
        <begin position="461"/>
        <end position="474"/>
    </location>
</feature>
<comment type="caution">
    <text evidence="12">The sequence shown here is derived from an EMBL/GenBank/DDBJ whole genome shotgun (WGS) entry which is preliminary data.</text>
</comment>
<dbReference type="InterPro" id="IPR015404">
    <property type="entry name" value="Vps5_C"/>
</dbReference>